<dbReference type="SMR" id="A0A172Q0P0"/>
<name>A0A172Q0P0_9CAUD</name>
<keyword evidence="2" id="KW-1185">Reference proteome</keyword>
<accession>A0A172Q0P0</accession>
<proteinExistence type="predicted"/>
<dbReference type="Proteomes" id="UP000225947">
    <property type="component" value="Segment"/>
</dbReference>
<protein>
    <submittedName>
        <fullName evidence="1">Uncharacterized protein</fullName>
    </submittedName>
</protein>
<evidence type="ECO:0000313" key="1">
    <source>
        <dbReference type="EMBL" id="AND75359.1"/>
    </source>
</evidence>
<evidence type="ECO:0000313" key="2">
    <source>
        <dbReference type="Proteomes" id="UP000225947"/>
    </source>
</evidence>
<gene>
    <name evidence="1" type="ORF">ME3_198</name>
</gene>
<reference evidence="2" key="1">
    <citation type="submission" date="2016-03" db="EMBL/GenBank/DDBJ databases">
        <title>Characterization of Acinetobacter baumannii phage vB_AbaM_ME3.</title>
        <authorList>
            <person name="Buttimer C.T.H."/>
            <person name="Elbreki M."/>
            <person name="Coffey A."/>
        </authorList>
    </citation>
    <scope>NUCLEOTIDE SEQUENCE [LARGE SCALE GENOMIC DNA]</scope>
</reference>
<dbReference type="EMBL" id="KU935715">
    <property type="protein sequence ID" value="AND75359.1"/>
    <property type="molecule type" value="Genomic_DNA"/>
</dbReference>
<sequence length="59" mass="6936">MSNKNSIWNDEPVAIPNFKNVSNDMKDIFQKQIKLFVNMQAEEDTLDQIKQNENHIEIS</sequence>
<organism evidence="1 2">
    <name type="scientific">Acinetobacter phage vB_AbaM_ME3</name>
    <dbReference type="NCBI Taxonomy" id="1837876"/>
    <lineage>
        <taxon>Viruses</taxon>
        <taxon>Duplodnaviria</taxon>
        <taxon>Heunggongvirae</taxon>
        <taxon>Uroviricota</taxon>
        <taxon>Caudoviricetes</taxon>
        <taxon>Metrivirus</taxon>
        <taxon>Metrivirus ME3</taxon>
    </lineage>
</organism>